<gene>
    <name evidence="3" type="ORF">SAMN02745118_01572</name>
</gene>
<dbReference type="InterPro" id="IPR050807">
    <property type="entry name" value="TransReg_Diox_bact_type"/>
</dbReference>
<dbReference type="Gene3D" id="2.60.120.10">
    <property type="entry name" value="Jelly Rolls"/>
    <property type="match status" value="1"/>
</dbReference>
<dbReference type="Pfam" id="PF01381">
    <property type="entry name" value="HTH_3"/>
    <property type="match status" value="1"/>
</dbReference>
<feature type="domain" description="HTH cro/C1-type" evidence="2">
    <location>
        <begin position="6"/>
        <end position="61"/>
    </location>
</feature>
<name>A0A1T4MQP1_9FIRM</name>
<dbReference type="AlphaFoldDB" id="A0A1T4MQP1"/>
<dbReference type="Gene3D" id="1.10.260.40">
    <property type="entry name" value="lambda repressor-like DNA-binding domains"/>
    <property type="match status" value="1"/>
</dbReference>
<keyword evidence="4" id="KW-1185">Reference proteome</keyword>
<dbReference type="InterPro" id="IPR013096">
    <property type="entry name" value="Cupin_2"/>
</dbReference>
<organism evidence="3 4">
    <name type="scientific">Selenihalanaerobacter shriftii</name>
    <dbReference type="NCBI Taxonomy" id="142842"/>
    <lineage>
        <taxon>Bacteria</taxon>
        <taxon>Bacillati</taxon>
        <taxon>Bacillota</taxon>
        <taxon>Clostridia</taxon>
        <taxon>Halanaerobiales</taxon>
        <taxon>Halobacteroidaceae</taxon>
        <taxon>Selenihalanaerobacter</taxon>
    </lineage>
</organism>
<dbReference type="PANTHER" id="PTHR46797:SF2">
    <property type="entry name" value="TRANSCRIPTIONAL REGULATOR"/>
    <property type="match status" value="1"/>
</dbReference>
<dbReference type="GO" id="GO:0003700">
    <property type="term" value="F:DNA-binding transcription factor activity"/>
    <property type="evidence" value="ECO:0007669"/>
    <property type="project" value="TreeGrafter"/>
</dbReference>
<dbReference type="GO" id="GO:0003677">
    <property type="term" value="F:DNA binding"/>
    <property type="evidence" value="ECO:0007669"/>
    <property type="project" value="UniProtKB-KW"/>
</dbReference>
<dbReference type="SMART" id="SM00530">
    <property type="entry name" value="HTH_XRE"/>
    <property type="match status" value="1"/>
</dbReference>
<evidence type="ECO:0000256" key="1">
    <source>
        <dbReference type="ARBA" id="ARBA00023125"/>
    </source>
</evidence>
<keyword evidence="1" id="KW-0238">DNA-binding</keyword>
<dbReference type="Pfam" id="PF07883">
    <property type="entry name" value="Cupin_2"/>
    <property type="match status" value="1"/>
</dbReference>
<reference evidence="4" key="1">
    <citation type="submission" date="2017-02" db="EMBL/GenBank/DDBJ databases">
        <authorList>
            <person name="Varghese N."/>
            <person name="Submissions S."/>
        </authorList>
    </citation>
    <scope>NUCLEOTIDE SEQUENCE [LARGE SCALE GENOMIC DNA]</scope>
    <source>
        <strain evidence="4">ATCC BAA-73</strain>
    </source>
</reference>
<dbReference type="InterPro" id="IPR011051">
    <property type="entry name" value="RmlC_Cupin_sf"/>
</dbReference>
<evidence type="ECO:0000313" key="3">
    <source>
        <dbReference type="EMBL" id="SJZ69283.1"/>
    </source>
</evidence>
<dbReference type="InterPro" id="IPR014710">
    <property type="entry name" value="RmlC-like_jellyroll"/>
</dbReference>
<dbReference type="CDD" id="cd02209">
    <property type="entry name" value="cupin_XRE_C"/>
    <property type="match status" value="1"/>
</dbReference>
<dbReference type="SUPFAM" id="SSF47413">
    <property type="entry name" value="lambda repressor-like DNA-binding domains"/>
    <property type="match status" value="1"/>
</dbReference>
<dbReference type="InterPro" id="IPR010982">
    <property type="entry name" value="Lambda_DNA-bd_dom_sf"/>
</dbReference>
<accession>A0A1T4MQP1</accession>
<dbReference type="EMBL" id="FUWM01000011">
    <property type="protein sequence ID" value="SJZ69283.1"/>
    <property type="molecule type" value="Genomic_DNA"/>
</dbReference>
<dbReference type="RefSeq" id="WP_078810047.1">
    <property type="nucleotide sequence ID" value="NZ_FUWM01000011.1"/>
</dbReference>
<sequence>MIGKKIRDIRKKKGLSLKDLAEKTEFSSSYISQLERDLIDPSINSLRKIADALGVRSFQLLMTEHDTGSVVSKEERDIASFPHNNLIYEIMFLDPTKKMGIMYGKLKSGKANADELLPHKGEEAIIVDKGELCIEHPDQDYYLKEGDSIYYDSTVPHRLVNKGNEECCFYVSIVPPIYNI</sequence>
<dbReference type="CDD" id="cd00093">
    <property type="entry name" value="HTH_XRE"/>
    <property type="match status" value="1"/>
</dbReference>
<dbReference type="InterPro" id="IPR001387">
    <property type="entry name" value="Cro/C1-type_HTH"/>
</dbReference>
<dbReference type="PROSITE" id="PS50943">
    <property type="entry name" value="HTH_CROC1"/>
    <property type="match status" value="1"/>
</dbReference>
<dbReference type="PANTHER" id="PTHR46797">
    <property type="entry name" value="HTH-TYPE TRANSCRIPTIONAL REGULATOR"/>
    <property type="match status" value="1"/>
</dbReference>
<evidence type="ECO:0000313" key="4">
    <source>
        <dbReference type="Proteomes" id="UP000190625"/>
    </source>
</evidence>
<dbReference type="SUPFAM" id="SSF51182">
    <property type="entry name" value="RmlC-like cupins"/>
    <property type="match status" value="1"/>
</dbReference>
<dbReference type="Proteomes" id="UP000190625">
    <property type="component" value="Unassembled WGS sequence"/>
</dbReference>
<dbReference type="GO" id="GO:0005829">
    <property type="term" value="C:cytosol"/>
    <property type="evidence" value="ECO:0007669"/>
    <property type="project" value="TreeGrafter"/>
</dbReference>
<evidence type="ECO:0000259" key="2">
    <source>
        <dbReference type="PROSITE" id="PS50943"/>
    </source>
</evidence>
<proteinExistence type="predicted"/>
<protein>
    <submittedName>
        <fullName evidence="3">Transcriptional regulator, XRE family with cupin sensor</fullName>
    </submittedName>
</protein>
<dbReference type="OrthoDB" id="9814553at2"/>
<dbReference type="STRING" id="142842.SAMN02745118_01572"/>